<dbReference type="InterPro" id="IPR002347">
    <property type="entry name" value="SDR_fam"/>
</dbReference>
<dbReference type="PANTHER" id="PTHR44196">
    <property type="entry name" value="DEHYDROGENASE/REDUCTASE SDR FAMILY MEMBER 7B"/>
    <property type="match status" value="1"/>
</dbReference>
<evidence type="ECO:0000256" key="2">
    <source>
        <dbReference type="ARBA" id="ARBA00023002"/>
    </source>
</evidence>
<sequence>MIGKHFIVTGATGSLGESLIHYLNLYGAKATIIVRNKEKAQILQNKYNNIEDTIILDLNNSNEIINMGSLNHKYDGIINNAGLGYFKSNDNHSFEDIMAIYNTNLVNLILLQNILLPNMKRGASIVNIASISGKVTTPYASHYAASKAGLINFSNALRLERPDLHVLTVNPGPFKSSFHLKADPSGSYNESTEFLQLDIDVLANQIIKGMINKTIEINEPKWMDIGLRFYQLAPRTIEKIFKKVFLSKM</sequence>
<dbReference type="EMBL" id="CP118848">
    <property type="protein sequence ID" value="WHI58630.1"/>
    <property type="molecule type" value="Genomic_DNA"/>
</dbReference>
<dbReference type="GeneID" id="99676599"/>
<evidence type="ECO:0000313" key="4">
    <source>
        <dbReference type="EMBL" id="WHI58630.1"/>
    </source>
</evidence>
<evidence type="ECO:0000313" key="5">
    <source>
        <dbReference type="Proteomes" id="UP001223261"/>
    </source>
</evidence>
<gene>
    <name evidence="4" type="ORF">PYH69_07645</name>
</gene>
<evidence type="ECO:0000256" key="3">
    <source>
        <dbReference type="RuleBase" id="RU000363"/>
    </source>
</evidence>
<dbReference type="AlphaFoldDB" id="A0AAX3W174"/>
<dbReference type="PRINTS" id="PR00081">
    <property type="entry name" value="GDHRDH"/>
</dbReference>
<dbReference type="InterPro" id="IPR020904">
    <property type="entry name" value="Sc_DH/Rdtase_CS"/>
</dbReference>
<dbReference type="RefSeq" id="WP_016999133.1">
    <property type="nucleotide sequence ID" value="NZ_CABIVY010000005.1"/>
</dbReference>
<dbReference type="SUPFAM" id="SSF51735">
    <property type="entry name" value="NAD(P)-binding Rossmann-fold domains"/>
    <property type="match status" value="1"/>
</dbReference>
<dbReference type="GO" id="GO:0016020">
    <property type="term" value="C:membrane"/>
    <property type="evidence" value="ECO:0007669"/>
    <property type="project" value="TreeGrafter"/>
</dbReference>
<reference evidence="4" key="1">
    <citation type="journal article" date="2023" name="Antibiotics">
        <title>Prevalence and Molecular Characterization of Methicillin-Resistant Staphylococci (MRS) and Mammaliicocci (MRM) in Dromedary Camels from Algeria: First Detection of SCCmec-mecC Hybrid in Methicillin-Resistant Mammaliicoccus lentus.</title>
        <authorList>
            <person name="Belhout C."/>
            <person name="Boyen F."/>
            <person name="Vereecke N."/>
            <person name="Theuns S."/>
            <person name="Taibi N."/>
            <person name="Stegger M."/>
            <person name="de la Fe-Rodriguez P.Y."/>
            <person name="Bouayad L."/>
            <person name="Elgroud R."/>
            <person name="Butaye P."/>
        </authorList>
    </citation>
    <scope>NUCLEOTIDE SEQUENCE</scope>
    <source>
        <strain evidence="4">7048</strain>
    </source>
</reference>
<accession>A0AAX3W174</accession>
<dbReference type="Proteomes" id="UP001223261">
    <property type="component" value="Chromosome"/>
</dbReference>
<dbReference type="InterPro" id="IPR036291">
    <property type="entry name" value="NAD(P)-bd_dom_sf"/>
</dbReference>
<keyword evidence="2" id="KW-0560">Oxidoreductase</keyword>
<evidence type="ECO:0000256" key="1">
    <source>
        <dbReference type="ARBA" id="ARBA00006484"/>
    </source>
</evidence>
<dbReference type="GO" id="GO:0016491">
    <property type="term" value="F:oxidoreductase activity"/>
    <property type="evidence" value="ECO:0007669"/>
    <property type="project" value="UniProtKB-KW"/>
</dbReference>
<name>A0AAX3W174_MAMLE</name>
<proteinExistence type="inferred from homology"/>
<protein>
    <submittedName>
        <fullName evidence="4">SDR family NAD(P)-dependent oxidoreductase</fullName>
    </submittedName>
</protein>
<dbReference type="Gene3D" id="3.40.50.720">
    <property type="entry name" value="NAD(P)-binding Rossmann-like Domain"/>
    <property type="match status" value="1"/>
</dbReference>
<dbReference type="Pfam" id="PF00106">
    <property type="entry name" value="adh_short"/>
    <property type="match status" value="1"/>
</dbReference>
<dbReference type="PROSITE" id="PS00061">
    <property type="entry name" value="ADH_SHORT"/>
    <property type="match status" value="1"/>
</dbReference>
<organism evidence="4 5">
    <name type="scientific">Mammaliicoccus lentus</name>
    <name type="common">Staphylococcus lentus</name>
    <dbReference type="NCBI Taxonomy" id="42858"/>
    <lineage>
        <taxon>Bacteria</taxon>
        <taxon>Bacillati</taxon>
        <taxon>Bacillota</taxon>
        <taxon>Bacilli</taxon>
        <taxon>Bacillales</taxon>
        <taxon>Staphylococcaceae</taxon>
        <taxon>Mammaliicoccus</taxon>
    </lineage>
</organism>
<comment type="similarity">
    <text evidence="1 3">Belongs to the short-chain dehydrogenases/reductases (SDR) family.</text>
</comment>
<dbReference type="PANTHER" id="PTHR44196:SF1">
    <property type="entry name" value="DEHYDROGENASE_REDUCTASE SDR FAMILY MEMBER 7B"/>
    <property type="match status" value="1"/>
</dbReference>
<dbReference type="PRINTS" id="PR00080">
    <property type="entry name" value="SDRFAMILY"/>
</dbReference>